<evidence type="ECO:0000256" key="1">
    <source>
        <dbReference type="SAM" id="MobiDB-lite"/>
    </source>
</evidence>
<keyword evidence="4" id="KW-1185">Reference proteome</keyword>
<feature type="region of interest" description="Disordered" evidence="1">
    <location>
        <begin position="199"/>
        <end position="218"/>
    </location>
</feature>
<dbReference type="OrthoDB" id="9805536at2759"/>
<keyword evidence="2" id="KW-0732">Signal</keyword>
<dbReference type="InterPro" id="IPR005294">
    <property type="entry name" value="ATP_synth_F1_asu"/>
</dbReference>
<proteinExistence type="predicted"/>
<dbReference type="AlphaFoldDB" id="A0A9N8E1V6"/>
<comment type="caution">
    <text evidence="3">The sequence shown here is derived from an EMBL/GenBank/DDBJ whole genome shotgun (WGS) entry which is preliminary data.</text>
</comment>
<dbReference type="PANTHER" id="PTHR48082:SF2">
    <property type="entry name" value="ATP SYNTHASE SUBUNIT ALPHA, MITOCHONDRIAL"/>
    <property type="match status" value="1"/>
</dbReference>
<dbReference type="GO" id="GO:0005524">
    <property type="term" value="F:ATP binding"/>
    <property type="evidence" value="ECO:0007669"/>
    <property type="project" value="TreeGrafter"/>
</dbReference>
<sequence>MRFESYAVAAVAVLGQCFFVPSQAWTTSGPNVNVRTVSSSSAILNKAPWSLGASVVAEGQVDSSLEESSLGDPEQTPLRDGQKGKTLLANGSVVSFFRGGLAAVRIEEENVQATEMSAVGKIPDALKKSMTADAGGDLTGHLAQFPDGKSGVVVAHRPPIAFVYSDMDTLEAPDGKVSVFQELATRPIWNETLVTGWNGNPIRNDDNDKQTPDGSSIRRNGAIFAPIPQVKDIDLINNPMLTGNTMVDVLAPIGQGQNMLLVADDLSFARGMMVDFIGTQKANQIGSINKGVQFVYAAIDDSQDVLQRLQSANLLNDVHVVATNPKQGSDVEEPARAAEATAIAASACSIAESYALEEGQNAVVIIDTLDQHKKMWDATTRTLVDIFGIESVVKSDREGGASSEMRGFFSSIIQRAGQYKKKRGGGSVTLVLLCELPKVQADEDAVFAKEDFEGSSEKVRARLSMLVDKSIPLTAANLRKIDIPVPSAQEGKRRLVLQHIDDLISMTDGQIWLDEALRKAGQYPPIDPQRSITRVGIGADTKSRADAPAFRRIAEGLRLTLSQAANMEGAEDTNASKKQVRSQNALLLAMHQVEGRGGRTLAQSCVALLAASKGLLDDAVGSGNLAGTDAGQQLMDNMINHVQQTAPTAMARVCQDLDLEESIQKELLEALESFFEEES</sequence>
<dbReference type="Gene3D" id="3.40.50.12240">
    <property type="match status" value="1"/>
</dbReference>
<evidence type="ECO:0000313" key="3">
    <source>
        <dbReference type="EMBL" id="CAB9512424.1"/>
    </source>
</evidence>
<evidence type="ECO:0000256" key="2">
    <source>
        <dbReference type="SAM" id="SignalP"/>
    </source>
</evidence>
<feature type="signal peptide" evidence="2">
    <location>
        <begin position="1"/>
        <end position="24"/>
    </location>
</feature>
<feature type="chain" id="PRO_5040494885" evidence="2">
    <location>
        <begin position="25"/>
        <end position="679"/>
    </location>
</feature>
<dbReference type="GO" id="GO:0045259">
    <property type="term" value="C:proton-transporting ATP synthase complex"/>
    <property type="evidence" value="ECO:0007669"/>
    <property type="project" value="InterPro"/>
</dbReference>
<name>A0A9N8E1V6_9STRA</name>
<feature type="region of interest" description="Disordered" evidence="1">
    <location>
        <begin position="63"/>
        <end position="84"/>
    </location>
</feature>
<accession>A0A9N8E1V6</accession>
<organism evidence="3 4">
    <name type="scientific">Seminavis robusta</name>
    <dbReference type="NCBI Taxonomy" id="568900"/>
    <lineage>
        <taxon>Eukaryota</taxon>
        <taxon>Sar</taxon>
        <taxon>Stramenopiles</taxon>
        <taxon>Ochrophyta</taxon>
        <taxon>Bacillariophyta</taxon>
        <taxon>Bacillariophyceae</taxon>
        <taxon>Bacillariophycidae</taxon>
        <taxon>Naviculales</taxon>
        <taxon>Naviculaceae</taxon>
        <taxon>Seminavis</taxon>
    </lineage>
</organism>
<dbReference type="EMBL" id="CAICTM010000535">
    <property type="protein sequence ID" value="CAB9512424.1"/>
    <property type="molecule type" value="Genomic_DNA"/>
</dbReference>
<dbReference type="InterPro" id="IPR027417">
    <property type="entry name" value="P-loop_NTPase"/>
</dbReference>
<dbReference type="Gene3D" id="3.40.50.300">
    <property type="entry name" value="P-loop containing nucleotide triphosphate hydrolases"/>
    <property type="match status" value="1"/>
</dbReference>
<dbReference type="Proteomes" id="UP001153069">
    <property type="component" value="Unassembled WGS sequence"/>
</dbReference>
<dbReference type="GO" id="GO:0043531">
    <property type="term" value="F:ADP binding"/>
    <property type="evidence" value="ECO:0007669"/>
    <property type="project" value="TreeGrafter"/>
</dbReference>
<reference evidence="3" key="1">
    <citation type="submission" date="2020-06" db="EMBL/GenBank/DDBJ databases">
        <authorList>
            <consortium name="Plant Systems Biology data submission"/>
        </authorList>
    </citation>
    <scope>NUCLEOTIDE SEQUENCE</scope>
    <source>
        <strain evidence="3">D6</strain>
    </source>
</reference>
<gene>
    <name evidence="3" type="ORF">SEMRO_536_G162070.1</name>
</gene>
<dbReference type="SUPFAM" id="SSF52540">
    <property type="entry name" value="P-loop containing nucleoside triphosphate hydrolases"/>
    <property type="match status" value="1"/>
</dbReference>
<protein>
    <submittedName>
        <fullName evidence="3">ATP synthase subunit alpha</fullName>
    </submittedName>
</protein>
<dbReference type="PANTHER" id="PTHR48082">
    <property type="entry name" value="ATP SYNTHASE SUBUNIT ALPHA, MITOCHONDRIAL"/>
    <property type="match status" value="1"/>
</dbReference>
<dbReference type="GO" id="GO:0046933">
    <property type="term" value="F:proton-transporting ATP synthase activity, rotational mechanism"/>
    <property type="evidence" value="ECO:0007669"/>
    <property type="project" value="InterPro"/>
</dbReference>
<evidence type="ECO:0000313" key="4">
    <source>
        <dbReference type="Proteomes" id="UP001153069"/>
    </source>
</evidence>